<evidence type="ECO:0000256" key="1">
    <source>
        <dbReference type="SAM" id="Phobius"/>
    </source>
</evidence>
<dbReference type="EMBL" id="PDCK01000040">
    <property type="protein sequence ID" value="PRQ52838.1"/>
    <property type="molecule type" value="Genomic_DNA"/>
</dbReference>
<keyword evidence="1" id="KW-0472">Membrane</keyword>
<organism evidence="2 3">
    <name type="scientific">Rosa chinensis</name>
    <name type="common">China rose</name>
    <dbReference type="NCBI Taxonomy" id="74649"/>
    <lineage>
        <taxon>Eukaryota</taxon>
        <taxon>Viridiplantae</taxon>
        <taxon>Streptophyta</taxon>
        <taxon>Embryophyta</taxon>
        <taxon>Tracheophyta</taxon>
        <taxon>Spermatophyta</taxon>
        <taxon>Magnoliopsida</taxon>
        <taxon>eudicotyledons</taxon>
        <taxon>Gunneridae</taxon>
        <taxon>Pentapetalae</taxon>
        <taxon>rosids</taxon>
        <taxon>fabids</taxon>
        <taxon>Rosales</taxon>
        <taxon>Rosaceae</taxon>
        <taxon>Rosoideae</taxon>
        <taxon>Rosoideae incertae sedis</taxon>
        <taxon>Rosa</taxon>
    </lineage>
</organism>
<protein>
    <submittedName>
        <fullName evidence="2">Uncharacterized protein</fullName>
    </submittedName>
</protein>
<name>A0A2P6S2C3_ROSCH</name>
<keyword evidence="3" id="KW-1185">Reference proteome</keyword>
<dbReference type="AlphaFoldDB" id="A0A2P6S2C3"/>
<keyword evidence="1" id="KW-1133">Transmembrane helix</keyword>
<sequence>MLTFYPENKKNKPRSGQRPNLRFALLFISFLMFFFASRNLLCSSLLFIDSLEAWSLELGAWIFNF</sequence>
<dbReference type="Proteomes" id="UP000238479">
    <property type="component" value="Chromosome 2"/>
</dbReference>
<gene>
    <name evidence="2" type="ORF">RchiOBHm_Chr2g0159851</name>
</gene>
<evidence type="ECO:0000313" key="3">
    <source>
        <dbReference type="Proteomes" id="UP000238479"/>
    </source>
</evidence>
<evidence type="ECO:0000313" key="2">
    <source>
        <dbReference type="EMBL" id="PRQ52838.1"/>
    </source>
</evidence>
<proteinExistence type="predicted"/>
<dbReference type="Gramene" id="PRQ52838">
    <property type="protein sequence ID" value="PRQ52838"/>
    <property type="gene ID" value="RchiOBHm_Chr2g0159851"/>
</dbReference>
<accession>A0A2P6S2C3</accession>
<reference evidence="2 3" key="1">
    <citation type="journal article" date="2018" name="Nat. Genet.">
        <title>The Rosa genome provides new insights in the design of modern roses.</title>
        <authorList>
            <person name="Bendahmane M."/>
        </authorList>
    </citation>
    <scope>NUCLEOTIDE SEQUENCE [LARGE SCALE GENOMIC DNA]</scope>
    <source>
        <strain evidence="3">cv. Old Blush</strain>
    </source>
</reference>
<comment type="caution">
    <text evidence="2">The sequence shown here is derived from an EMBL/GenBank/DDBJ whole genome shotgun (WGS) entry which is preliminary data.</text>
</comment>
<keyword evidence="1" id="KW-0812">Transmembrane</keyword>
<feature type="transmembrane region" description="Helical" evidence="1">
    <location>
        <begin position="21"/>
        <end position="48"/>
    </location>
</feature>